<dbReference type="PANTHER" id="PTHR46796">
    <property type="entry name" value="HTH-TYPE TRANSCRIPTIONAL ACTIVATOR RHAS-RELATED"/>
    <property type="match status" value="1"/>
</dbReference>
<dbReference type="Pfam" id="PF14525">
    <property type="entry name" value="AraC_binding_2"/>
    <property type="match status" value="1"/>
</dbReference>
<dbReference type="PANTHER" id="PTHR46796:SF12">
    <property type="entry name" value="HTH-TYPE DNA-BINDING TRANSCRIPTIONAL ACTIVATOR EUTR"/>
    <property type="match status" value="1"/>
</dbReference>
<name>A0ABW9E2U8_9BURK</name>
<dbReference type="InterPro" id="IPR018060">
    <property type="entry name" value="HTH_AraC"/>
</dbReference>
<gene>
    <name evidence="5" type="ORF">PQQ63_28085</name>
</gene>
<dbReference type="InterPro" id="IPR035418">
    <property type="entry name" value="AraC-bd_2"/>
</dbReference>
<dbReference type="Pfam" id="PF12833">
    <property type="entry name" value="HTH_18"/>
    <property type="match status" value="1"/>
</dbReference>
<sequence>MSVSEYQSRSLEESTEILSREWSRHSISIPRNEQIDLQFCHRSIGSSMSLSYLSYGASVAITPCDRADVLLVEMPLRGRARVRYKSGEVEMNPGRIGIIDVKRVIGFEAEKDFETVVLRVGTAHVRCRIEKLLDTALHGDLTFALEIVEGTQTWESWAPMSGLLRGMTTARRANCPPQMLKHYEDAIMASLIFGQPHSFSERIRQPASLLAPRHVRKVEEYVYAHASEPLSTPLLAAYANVSVRALFDGFRTFRNVTPAEFVRNVRLDKARVDLQDGSLPILAIAKKWGFGHGGNFAAHYRRRFGEAPADSRRLQRDFPSQSQNPQV</sequence>
<keyword evidence="3" id="KW-0804">Transcription</keyword>
<accession>A0ABW9E2U8</accession>
<dbReference type="PROSITE" id="PS01124">
    <property type="entry name" value="HTH_ARAC_FAMILY_2"/>
    <property type="match status" value="1"/>
</dbReference>
<keyword evidence="2" id="KW-0238">DNA-binding</keyword>
<evidence type="ECO:0000259" key="4">
    <source>
        <dbReference type="PROSITE" id="PS01124"/>
    </source>
</evidence>
<reference evidence="5 6" key="1">
    <citation type="journal article" date="2024" name="Chem. Sci.">
        <title>Discovery of megapolipeptins by genome mining of a Burkholderiales bacteria collection.</title>
        <authorList>
            <person name="Paulo B.S."/>
            <person name="Recchia M.J.J."/>
            <person name="Lee S."/>
            <person name="Fergusson C.H."/>
            <person name="Romanowski S.B."/>
            <person name="Hernandez A."/>
            <person name="Krull N."/>
            <person name="Liu D.Y."/>
            <person name="Cavanagh H."/>
            <person name="Bos A."/>
            <person name="Gray C.A."/>
            <person name="Murphy B.T."/>
            <person name="Linington R.G."/>
            <person name="Eustaquio A.S."/>
        </authorList>
    </citation>
    <scope>NUCLEOTIDE SEQUENCE [LARGE SCALE GENOMIC DNA]</scope>
    <source>
        <strain evidence="5 6">RL17-338-BIC-A</strain>
    </source>
</reference>
<keyword evidence="1" id="KW-0805">Transcription regulation</keyword>
<evidence type="ECO:0000313" key="5">
    <source>
        <dbReference type="EMBL" id="MFM0640561.1"/>
    </source>
</evidence>
<evidence type="ECO:0000256" key="1">
    <source>
        <dbReference type="ARBA" id="ARBA00023015"/>
    </source>
</evidence>
<keyword evidence="6" id="KW-1185">Reference proteome</keyword>
<organism evidence="5 6">
    <name type="scientific">Paraburkholderia metrosideri</name>
    <dbReference type="NCBI Taxonomy" id="580937"/>
    <lineage>
        <taxon>Bacteria</taxon>
        <taxon>Pseudomonadati</taxon>
        <taxon>Pseudomonadota</taxon>
        <taxon>Betaproteobacteria</taxon>
        <taxon>Burkholderiales</taxon>
        <taxon>Burkholderiaceae</taxon>
        <taxon>Paraburkholderia</taxon>
    </lineage>
</organism>
<dbReference type="SMART" id="SM00342">
    <property type="entry name" value="HTH_ARAC"/>
    <property type="match status" value="1"/>
</dbReference>
<feature type="domain" description="HTH araC/xylS-type" evidence="4">
    <location>
        <begin position="216"/>
        <end position="314"/>
    </location>
</feature>
<evidence type="ECO:0000256" key="2">
    <source>
        <dbReference type="ARBA" id="ARBA00023125"/>
    </source>
</evidence>
<evidence type="ECO:0000256" key="3">
    <source>
        <dbReference type="ARBA" id="ARBA00023163"/>
    </source>
</evidence>
<proteinExistence type="predicted"/>
<comment type="caution">
    <text evidence="5">The sequence shown here is derived from an EMBL/GenBank/DDBJ whole genome shotgun (WGS) entry which is preliminary data.</text>
</comment>
<dbReference type="RefSeq" id="WP_408339255.1">
    <property type="nucleotide sequence ID" value="NZ_JAQQCF010000029.1"/>
</dbReference>
<dbReference type="InterPro" id="IPR009057">
    <property type="entry name" value="Homeodomain-like_sf"/>
</dbReference>
<dbReference type="Proteomes" id="UP001629432">
    <property type="component" value="Unassembled WGS sequence"/>
</dbReference>
<dbReference type="InterPro" id="IPR050204">
    <property type="entry name" value="AraC_XylS_family_regulators"/>
</dbReference>
<dbReference type="Gene3D" id="1.10.10.60">
    <property type="entry name" value="Homeodomain-like"/>
    <property type="match status" value="1"/>
</dbReference>
<dbReference type="EMBL" id="JAQQCF010000029">
    <property type="protein sequence ID" value="MFM0640561.1"/>
    <property type="molecule type" value="Genomic_DNA"/>
</dbReference>
<evidence type="ECO:0000313" key="6">
    <source>
        <dbReference type="Proteomes" id="UP001629432"/>
    </source>
</evidence>
<dbReference type="SUPFAM" id="SSF46689">
    <property type="entry name" value="Homeodomain-like"/>
    <property type="match status" value="2"/>
</dbReference>
<protein>
    <submittedName>
        <fullName evidence="5">Helix-turn-helix domain-containing protein</fullName>
    </submittedName>
</protein>